<dbReference type="EMBL" id="JACOGG010000013">
    <property type="protein sequence ID" value="MBC3936293.1"/>
    <property type="molecule type" value="Genomic_DNA"/>
</dbReference>
<feature type="domain" description="Xaa-Pro dipeptidyl-peptidase C-terminal" evidence="3">
    <location>
        <begin position="393"/>
        <end position="669"/>
    </location>
</feature>
<dbReference type="RefSeq" id="WP_186881852.1">
    <property type="nucleotide sequence ID" value="NZ_JACOGG010000013.1"/>
</dbReference>
<dbReference type="Gene3D" id="2.60.120.260">
    <property type="entry name" value="Galactose-binding domain-like"/>
    <property type="match status" value="1"/>
</dbReference>
<dbReference type="InterPro" id="IPR008979">
    <property type="entry name" value="Galactose-bd-like_sf"/>
</dbReference>
<dbReference type="Gene3D" id="3.40.50.1820">
    <property type="entry name" value="alpha/beta hydrolase"/>
    <property type="match status" value="1"/>
</dbReference>
<feature type="signal peptide" evidence="2">
    <location>
        <begin position="1"/>
        <end position="29"/>
    </location>
</feature>
<evidence type="ECO:0000256" key="1">
    <source>
        <dbReference type="ARBA" id="ARBA00022801"/>
    </source>
</evidence>
<dbReference type="SUPFAM" id="SSF53474">
    <property type="entry name" value="alpha/beta-Hydrolases"/>
    <property type="match status" value="1"/>
</dbReference>
<comment type="caution">
    <text evidence="4">The sequence shown here is derived from an EMBL/GenBank/DDBJ whole genome shotgun (WGS) entry which is preliminary data.</text>
</comment>
<dbReference type="InterPro" id="IPR013736">
    <property type="entry name" value="Xaa-Pro_dipept_C"/>
</dbReference>
<feature type="chain" id="PRO_5037756273" evidence="2">
    <location>
        <begin position="30"/>
        <end position="684"/>
    </location>
</feature>
<gene>
    <name evidence="4" type="ORF">H8K47_13040</name>
</gene>
<keyword evidence="1 4" id="KW-0378">Hydrolase</keyword>
<dbReference type="SMART" id="SM00939">
    <property type="entry name" value="PepX_C"/>
    <property type="match status" value="1"/>
</dbReference>
<dbReference type="Pfam" id="PF02129">
    <property type="entry name" value="Peptidase_S15"/>
    <property type="match status" value="1"/>
</dbReference>
<evidence type="ECO:0000313" key="4">
    <source>
        <dbReference type="EMBL" id="MBC3936293.1"/>
    </source>
</evidence>
<evidence type="ECO:0000313" key="5">
    <source>
        <dbReference type="Proteomes" id="UP000612361"/>
    </source>
</evidence>
<dbReference type="InterPro" id="IPR000383">
    <property type="entry name" value="Xaa-Pro-like_dom"/>
</dbReference>
<dbReference type="Gene3D" id="1.10.3020.10">
    <property type="entry name" value="alpha-amino acid ester hydrolase ( Helical cap domain)"/>
    <property type="match status" value="1"/>
</dbReference>
<name>A0A923I1X6_9BURK</name>
<keyword evidence="2" id="KW-0732">Signal</keyword>
<dbReference type="InterPro" id="IPR005674">
    <property type="entry name" value="CocE/Ser_esterase"/>
</dbReference>
<evidence type="ECO:0000256" key="2">
    <source>
        <dbReference type="SAM" id="SignalP"/>
    </source>
</evidence>
<organism evidence="4 5">
    <name type="scientific">Undibacterium rugosum</name>
    <dbReference type="NCBI Taxonomy" id="2762291"/>
    <lineage>
        <taxon>Bacteria</taxon>
        <taxon>Pseudomonadati</taxon>
        <taxon>Pseudomonadota</taxon>
        <taxon>Betaproteobacteria</taxon>
        <taxon>Burkholderiales</taxon>
        <taxon>Oxalobacteraceae</taxon>
        <taxon>Undibacterium</taxon>
    </lineage>
</organism>
<dbReference type="Proteomes" id="UP000612361">
    <property type="component" value="Unassembled WGS sequence"/>
</dbReference>
<dbReference type="NCBIfam" id="TIGR00976">
    <property type="entry name" value="CocE_NonD"/>
    <property type="match status" value="1"/>
</dbReference>
<accession>A0A923I1X6</accession>
<keyword evidence="5" id="KW-1185">Reference proteome</keyword>
<evidence type="ECO:0000259" key="3">
    <source>
        <dbReference type="SMART" id="SM00939"/>
    </source>
</evidence>
<dbReference type="SUPFAM" id="SSF49785">
    <property type="entry name" value="Galactose-binding domain-like"/>
    <property type="match status" value="1"/>
</dbReference>
<dbReference type="AlphaFoldDB" id="A0A923I1X6"/>
<sequence>MKINLSFKHKALVLALFAVTQSYVDLAQAATSTAVVNAAADGAEVPVNTVRERYTKYEYQIPMRDGVKLFTVVYVPKDSSQTYPFLMQRTPYGSGVHAGGESHYGVDFYPNSLGPGRDFEQSGYIFVTQDVRGRYMSEGAWQEMTPHAKTTRAAGEGIESLDMHDTVEWLLKNVPGNNGKVGIWGISYPGFYTSASIIDSHPAIKAASPQAPVTDLYMGDDSYHGGAFMLAANFDFYSNFTVEKNPTPLPKTWGEFDYGTRDGYQYFLKHLSLANITAQLSDKQRELLMPTIVHSTYDAFWQERNIAPHLKNIRAAVLTVGGWYDAEDVQGPFTTYQAIRKQQVKKNGERAPFNGLVIGPWVHGGWAGADGKSLGQVSFDSKTSEYYRKQLLFPFFEHHLKDAKIKSVAEVNAFETGTNIWRQYASWPPEQAKAATLYFGADGKLSWKQPAAVNTTNTVNADNTVFDEYIADPKKPVPFISYVATGAPREYMVSDQRFASVRPDVLVYQTEPLEQDVTIAGPIQPRLFVSTTGSDADWVVKLIDVYPNDYPERSNGRERGSDVPPPSTTLAGYQQLVRGEPFRGKFRQSFEKPLPFVPNEVTEVKFSMPDVLHTFRRGHRIMVQVQSSWFPLTDLNPQKFMEIPQAKPEDFQKATQRVYRSATQASGLGVQVITSNKNPASLTP</sequence>
<dbReference type="GO" id="GO:0008239">
    <property type="term" value="F:dipeptidyl-peptidase activity"/>
    <property type="evidence" value="ECO:0007669"/>
    <property type="project" value="InterPro"/>
</dbReference>
<dbReference type="Pfam" id="PF08530">
    <property type="entry name" value="PepX_C"/>
    <property type="match status" value="1"/>
</dbReference>
<proteinExistence type="predicted"/>
<reference evidence="4" key="1">
    <citation type="submission" date="2020-08" db="EMBL/GenBank/DDBJ databases">
        <title>Novel species isolated from subtropical streams in China.</title>
        <authorList>
            <person name="Lu H."/>
        </authorList>
    </citation>
    <scope>NUCLEOTIDE SEQUENCE</scope>
    <source>
        <strain evidence="4">CY7W</strain>
    </source>
</reference>
<protein>
    <submittedName>
        <fullName evidence="4">CocE/NonD family hydrolase</fullName>
    </submittedName>
</protein>
<dbReference type="InterPro" id="IPR029058">
    <property type="entry name" value="AB_hydrolase_fold"/>
</dbReference>